<sequence length="102" mass="11825">MSQQIFSTTTITMGDTSQHEFREPTLAKPFKNCRHRFEHMCERVCESIGNLCQDCLEETHELMDNLKRLLPGGKDKANEKSKKQLNDFIEEGLVYKAKMTNT</sequence>
<protein>
    <submittedName>
        <fullName evidence="1">Uncharacterized protein</fullName>
    </submittedName>
</protein>
<keyword evidence="2" id="KW-1185">Reference proteome</keyword>
<evidence type="ECO:0000313" key="1">
    <source>
        <dbReference type="EMBL" id="KAF5669589.1"/>
    </source>
</evidence>
<reference evidence="1 2" key="1">
    <citation type="submission" date="2020-05" db="EMBL/GenBank/DDBJ databases">
        <title>Identification and distribution of gene clusters putatively required for synthesis of sphingolipid metabolism inhibitors in phylogenetically diverse species of the filamentous fungus Fusarium.</title>
        <authorList>
            <person name="Kim H.-S."/>
            <person name="Busman M."/>
            <person name="Brown D.W."/>
            <person name="Divon H."/>
            <person name="Uhlig S."/>
            <person name="Proctor R.H."/>
        </authorList>
    </citation>
    <scope>NUCLEOTIDE SEQUENCE [LARGE SCALE GENOMIC DNA]</scope>
    <source>
        <strain evidence="1 2">NRRL 20693</strain>
    </source>
</reference>
<comment type="caution">
    <text evidence="1">The sequence shown here is derived from an EMBL/GenBank/DDBJ whole genome shotgun (WGS) entry which is preliminary data.</text>
</comment>
<dbReference type="Proteomes" id="UP000567885">
    <property type="component" value="Unassembled WGS sequence"/>
</dbReference>
<dbReference type="EMBL" id="JAAGWQ010000081">
    <property type="protein sequence ID" value="KAF5669589.1"/>
    <property type="molecule type" value="Genomic_DNA"/>
</dbReference>
<evidence type="ECO:0000313" key="2">
    <source>
        <dbReference type="Proteomes" id="UP000567885"/>
    </source>
</evidence>
<organism evidence="1 2">
    <name type="scientific">Fusarium heterosporum</name>
    <dbReference type="NCBI Taxonomy" id="42747"/>
    <lineage>
        <taxon>Eukaryota</taxon>
        <taxon>Fungi</taxon>
        <taxon>Dikarya</taxon>
        <taxon>Ascomycota</taxon>
        <taxon>Pezizomycotina</taxon>
        <taxon>Sordariomycetes</taxon>
        <taxon>Hypocreomycetidae</taxon>
        <taxon>Hypocreales</taxon>
        <taxon>Nectriaceae</taxon>
        <taxon>Fusarium</taxon>
        <taxon>Fusarium heterosporum species complex</taxon>
    </lineage>
</organism>
<gene>
    <name evidence="1" type="ORF">FHETE_4829</name>
</gene>
<dbReference type="AlphaFoldDB" id="A0A8H5WTK7"/>
<accession>A0A8H5WTK7</accession>
<proteinExistence type="predicted"/>
<name>A0A8H5WTK7_FUSHE</name>